<accession>A0AAV6JA10</accession>
<evidence type="ECO:0000313" key="2">
    <source>
        <dbReference type="EMBL" id="KAG5535489.1"/>
    </source>
</evidence>
<comment type="caution">
    <text evidence="2">The sequence shown here is derived from an EMBL/GenBank/DDBJ whole genome shotgun (WGS) entry which is preliminary data.</text>
</comment>
<evidence type="ECO:0000313" key="3">
    <source>
        <dbReference type="Proteomes" id="UP000823749"/>
    </source>
</evidence>
<dbReference type="AlphaFoldDB" id="A0AAV6JA10"/>
<organism evidence="2 3">
    <name type="scientific">Rhododendron griersonianum</name>
    <dbReference type="NCBI Taxonomy" id="479676"/>
    <lineage>
        <taxon>Eukaryota</taxon>
        <taxon>Viridiplantae</taxon>
        <taxon>Streptophyta</taxon>
        <taxon>Embryophyta</taxon>
        <taxon>Tracheophyta</taxon>
        <taxon>Spermatophyta</taxon>
        <taxon>Magnoliopsida</taxon>
        <taxon>eudicotyledons</taxon>
        <taxon>Gunneridae</taxon>
        <taxon>Pentapetalae</taxon>
        <taxon>asterids</taxon>
        <taxon>Ericales</taxon>
        <taxon>Ericaceae</taxon>
        <taxon>Ericoideae</taxon>
        <taxon>Rhodoreae</taxon>
        <taxon>Rhododendron</taxon>
    </lineage>
</organism>
<protein>
    <submittedName>
        <fullName evidence="2">Uncharacterized protein</fullName>
    </submittedName>
</protein>
<name>A0AAV6JA10_9ERIC</name>
<gene>
    <name evidence="2" type="ORF">RHGRI_023306</name>
</gene>
<feature type="region of interest" description="Disordered" evidence="1">
    <location>
        <begin position="1"/>
        <end position="24"/>
    </location>
</feature>
<proteinExistence type="predicted"/>
<dbReference type="Proteomes" id="UP000823749">
    <property type="component" value="Chromosome 8"/>
</dbReference>
<sequence>MTSPEAVTRAYPPPTQSGSGRVAPNLRTDGTLSCIIRALVFLNQTHESTEPFRASFVPRFPEAEPTKRRNPSMLPSYLGFLKPNLRNDLPSYLGFPKPNLRNDGTLPCFLRTSVSRIRTYEPTEPFRASFVPWFS</sequence>
<evidence type="ECO:0000256" key="1">
    <source>
        <dbReference type="SAM" id="MobiDB-lite"/>
    </source>
</evidence>
<dbReference type="EMBL" id="JACTNZ010000008">
    <property type="protein sequence ID" value="KAG5535489.1"/>
    <property type="molecule type" value="Genomic_DNA"/>
</dbReference>
<reference evidence="2" key="1">
    <citation type="submission" date="2020-08" db="EMBL/GenBank/DDBJ databases">
        <title>Plant Genome Project.</title>
        <authorList>
            <person name="Zhang R.-G."/>
        </authorList>
    </citation>
    <scope>NUCLEOTIDE SEQUENCE</scope>
    <source>
        <strain evidence="2">WSP0</strain>
        <tissue evidence="2">Leaf</tissue>
    </source>
</reference>
<keyword evidence="3" id="KW-1185">Reference proteome</keyword>